<protein>
    <submittedName>
        <fullName evidence="1">Uncharacterized protein</fullName>
    </submittedName>
</protein>
<accession>A0ABQ9JPG1</accession>
<organism evidence="1 2">
    <name type="scientific">Molorchus minor</name>
    <dbReference type="NCBI Taxonomy" id="1323400"/>
    <lineage>
        <taxon>Eukaryota</taxon>
        <taxon>Metazoa</taxon>
        <taxon>Ecdysozoa</taxon>
        <taxon>Arthropoda</taxon>
        <taxon>Hexapoda</taxon>
        <taxon>Insecta</taxon>
        <taxon>Pterygota</taxon>
        <taxon>Neoptera</taxon>
        <taxon>Endopterygota</taxon>
        <taxon>Coleoptera</taxon>
        <taxon>Polyphaga</taxon>
        <taxon>Cucujiformia</taxon>
        <taxon>Chrysomeloidea</taxon>
        <taxon>Cerambycidae</taxon>
        <taxon>Lamiinae</taxon>
        <taxon>Monochamini</taxon>
        <taxon>Molorchus</taxon>
    </lineage>
</organism>
<proteinExistence type="predicted"/>
<comment type="caution">
    <text evidence="1">The sequence shown here is derived from an EMBL/GenBank/DDBJ whole genome shotgun (WGS) entry which is preliminary data.</text>
</comment>
<sequence length="75" mass="8444">MVTTGLSQTAHSVLARVVKGMESNICENNTGNNNIPKVSNKKCEHYLISYFTNYRLTNKKSKVIKSRNLAKNDNL</sequence>
<keyword evidence="2" id="KW-1185">Reference proteome</keyword>
<evidence type="ECO:0000313" key="2">
    <source>
        <dbReference type="Proteomes" id="UP001162164"/>
    </source>
</evidence>
<gene>
    <name evidence="1" type="ORF">NQ317_001303</name>
</gene>
<dbReference type="Proteomes" id="UP001162164">
    <property type="component" value="Unassembled WGS sequence"/>
</dbReference>
<dbReference type="EMBL" id="JAPWTJ010000313">
    <property type="protein sequence ID" value="KAJ8979812.1"/>
    <property type="molecule type" value="Genomic_DNA"/>
</dbReference>
<name>A0ABQ9JPG1_9CUCU</name>
<evidence type="ECO:0000313" key="1">
    <source>
        <dbReference type="EMBL" id="KAJ8979812.1"/>
    </source>
</evidence>
<reference evidence="1" key="1">
    <citation type="journal article" date="2023" name="Insect Mol. Biol.">
        <title>Genome sequencing provides insights into the evolution of gene families encoding plant cell wall-degrading enzymes in longhorned beetles.</title>
        <authorList>
            <person name="Shin N.R."/>
            <person name="Okamura Y."/>
            <person name="Kirsch R."/>
            <person name="Pauchet Y."/>
        </authorList>
    </citation>
    <scope>NUCLEOTIDE SEQUENCE</scope>
    <source>
        <strain evidence="1">MMC_N1</strain>
    </source>
</reference>